<organism evidence="2">
    <name type="scientific">uncultured Rubrobacteraceae bacterium</name>
    <dbReference type="NCBI Taxonomy" id="349277"/>
    <lineage>
        <taxon>Bacteria</taxon>
        <taxon>Bacillati</taxon>
        <taxon>Actinomycetota</taxon>
        <taxon>Rubrobacteria</taxon>
        <taxon>Rubrobacterales</taxon>
        <taxon>Rubrobacteraceae</taxon>
        <taxon>environmental samples</taxon>
    </lineage>
</organism>
<sequence length="47" mass="5294">MGRRGGSLGHPQREHEELARLAVENTGLGNYKYKANKSRRKSLGTLR</sequence>
<gene>
    <name evidence="2" type="ORF">AVDCRST_MAG28-2994</name>
</gene>
<reference evidence="2" key="1">
    <citation type="submission" date="2020-02" db="EMBL/GenBank/DDBJ databases">
        <authorList>
            <person name="Meier V. D."/>
        </authorList>
    </citation>
    <scope>NUCLEOTIDE SEQUENCE</scope>
    <source>
        <strain evidence="2">AVDCRST_MAG28</strain>
    </source>
</reference>
<protein>
    <submittedName>
        <fullName evidence="2">Uncharacterized protein</fullName>
    </submittedName>
</protein>
<evidence type="ECO:0000313" key="2">
    <source>
        <dbReference type="EMBL" id="CAA9459306.1"/>
    </source>
</evidence>
<proteinExistence type="predicted"/>
<name>A0A6J4R2A3_9ACTN</name>
<dbReference type="EMBL" id="CADCVE010000069">
    <property type="protein sequence ID" value="CAA9459306.1"/>
    <property type="molecule type" value="Genomic_DNA"/>
</dbReference>
<feature type="region of interest" description="Disordered" evidence="1">
    <location>
        <begin position="24"/>
        <end position="47"/>
    </location>
</feature>
<dbReference type="AlphaFoldDB" id="A0A6J4R2A3"/>
<feature type="compositionally biased region" description="Basic residues" evidence="1">
    <location>
        <begin position="34"/>
        <end position="47"/>
    </location>
</feature>
<evidence type="ECO:0000256" key="1">
    <source>
        <dbReference type="SAM" id="MobiDB-lite"/>
    </source>
</evidence>
<accession>A0A6J4R2A3</accession>